<evidence type="ECO:0000313" key="3">
    <source>
        <dbReference type="Proteomes" id="UP000250235"/>
    </source>
</evidence>
<organism evidence="2 3">
    <name type="scientific">Dorcoceras hygrometricum</name>
    <dbReference type="NCBI Taxonomy" id="472368"/>
    <lineage>
        <taxon>Eukaryota</taxon>
        <taxon>Viridiplantae</taxon>
        <taxon>Streptophyta</taxon>
        <taxon>Embryophyta</taxon>
        <taxon>Tracheophyta</taxon>
        <taxon>Spermatophyta</taxon>
        <taxon>Magnoliopsida</taxon>
        <taxon>eudicotyledons</taxon>
        <taxon>Gunneridae</taxon>
        <taxon>Pentapetalae</taxon>
        <taxon>asterids</taxon>
        <taxon>lamiids</taxon>
        <taxon>Lamiales</taxon>
        <taxon>Gesneriaceae</taxon>
        <taxon>Didymocarpoideae</taxon>
        <taxon>Trichosporeae</taxon>
        <taxon>Loxocarpinae</taxon>
        <taxon>Dorcoceras</taxon>
    </lineage>
</organism>
<dbReference type="Proteomes" id="UP000250235">
    <property type="component" value="Unassembled WGS sequence"/>
</dbReference>
<dbReference type="AlphaFoldDB" id="A0A2Z7A2Y4"/>
<accession>A0A2Z7A2Y4</accession>
<evidence type="ECO:0000313" key="2">
    <source>
        <dbReference type="EMBL" id="KZV06986.1"/>
    </source>
</evidence>
<protein>
    <submittedName>
        <fullName evidence="2">Uncharacterized protein</fullName>
    </submittedName>
</protein>
<gene>
    <name evidence="2" type="ORF">F511_45534</name>
</gene>
<name>A0A2Z7A2Y4_9LAMI</name>
<evidence type="ECO:0000256" key="1">
    <source>
        <dbReference type="SAM" id="MobiDB-lite"/>
    </source>
</evidence>
<sequence length="138" mass="15612">MGFGRHSGHLRAQVAQVGRQVRVPPCAHHRTQRARTVTDQLAQRPQGCVRRVRAHGSDQFHEEIGTSTVGSFGLLILSTTGIPIPSPVYTRKLDEDFMDGISSPERSERDFRRRRRRRWRQTATAAAAAGKERRGEEE</sequence>
<feature type="region of interest" description="Disordered" evidence="1">
    <location>
        <begin position="98"/>
        <end position="138"/>
    </location>
</feature>
<keyword evidence="3" id="KW-1185">Reference proteome</keyword>
<dbReference type="EMBL" id="KV048736">
    <property type="protein sequence ID" value="KZV06986.1"/>
    <property type="molecule type" value="Genomic_DNA"/>
</dbReference>
<proteinExistence type="predicted"/>
<reference evidence="2 3" key="1">
    <citation type="journal article" date="2015" name="Proc. Natl. Acad. Sci. U.S.A.">
        <title>The resurrection genome of Boea hygrometrica: A blueprint for survival of dehydration.</title>
        <authorList>
            <person name="Xiao L."/>
            <person name="Yang G."/>
            <person name="Zhang L."/>
            <person name="Yang X."/>
            <person name="Zhao S."/>
            <person name="Ji Z."/>
            <person name="Zhou Q."/>
            <person name="Hu M."/>
            <person name="Wang Y."/>
            <person name="Chen M."/>
            <person name="Xu Y."/>
            <person name="Jin H."/>
            <person name="Xiao X."/>
            <person name="Hu G."/>
            <person name="Bao F."/>
            <person name="Hu Y."/>
            <person name="Wan P."/>
            <person name="Li L."/>
            <person name="Deng X."/>
            <person name="Kuang T."/>
            <person name="Xiang C."/>
            <person name="Zhu J.K."/>
            <person name="Oliver M.J."/>
            <person name="He Y."/>
        </authorList>
    </citation>
    <scope>NUCLEOTIDE SEQUENCE [LARGE SCALE GENOMIC DNA]</scope>
    <source>
        <strain evidence="3">cv. XS01</strain>
    </source>
</reference>